<feature type="transmembrane region" description="Helical" evidence="1">
    <location>
        <begin position="206"/>
        <end position="227"/>
    </location>
</feature>
<evidence type="ECO:0000313" key="3">
    <source>
        <dbReference type="EMBL" id="MBY8338335.1"/>
    </source>
</evidence>
<evidence type="ECO:0000313" key="4">
    <source>
        <dbReference type="Proteomes" id="UP000759298"/>
    </source>
</evidence>
<keyword evidence="3" id="KW-0560">Oxidoreductase</keyword>
<feature type="transmembrane region" description="Helical" evidence="1">
    <location>
        <begin position="60"/>
        <end position="79"/>
    </location>
</feature>
<keyword evidence="1" id="KW-1133">Transmembrane helix</keyword>
<feature type="transmembrane region" description="Helical" evidence="1">
    <location>
        <begin position="33"/>
        <end position="54"/>
    </location>
</feature>
<evidence type="ECO:0000256" key="1">
    <source>
        <dbReference type="SAM" id="Phobius"/>
    </source>
</evidence>
<dbReference type="RefSeq" id="WP_222825826.1">
    <property type="nucleotide sequence ID" value="NZ_JAHWXP010000005.1"/>
</dbReference>
<dbReference type="EMBL" id="JAHWXP010000005">
    <property type="protein sequence ID" value="MBY8338335.1"/>
    <property type="molecule type" value="Genomic_DNA"/>
</dbReference>
<dbReference type="Proteomes" id="UP000759298">
    <property type="component" value="Unassembled WGS sequence"/>
</dbReference>
<comment type="caution">
    <text evidence="3">The sequence shown here is derived from an EMBL/GenBank/DDBJ whole genome shotgun (WGS) entry which is preliminary data.</text>
</comment>
<dbReference type="EC" id="1.14.19.-" evidence="3"/>
<accession>A0ABS7PJB7</accession>
<protein>
    <submittedName>
        <fullName evidence="3">Fatty acid desaturase</fullName>
        <ecNumber evidence="3">1.14.19.-</ecNumber>
    </submittedName>
</protein>
<feature type="domain" description="Fatty acid desaturase" evidence="2">
    <location>
        <begin position="61"/>
        <end position="292"/>
    </location>
</feature>
<organism evidence="3 4">
    <name type="scientific">Alteriqipengyuania abyssalis</name>
    <dbReference type="NCBI Taxonomy" id="2860200"/>
    <lineage>
        <taxon>Bacteria</taxon>
        <taxon>Pseudomonadati</taxon>
        <taxon>Pseudomonadota</taxon>
        <taxon>Alphaproteobacteria</taxon>
        <taxon>Sphingomonadales</taxon>
        <taxon>Erythrobacteraceae</taxon>
        <taxon>Alteriqipengyuania</taxon>
    </lineage>
</organism>
<feature type="transmembrane region" description="Helical" evidence="1">
    <location>
        <begin position="180"/>
        <end position="200"/>
    </location>
</feature>
<dbReference type="GO" id="GO:0016491">
    <property type="term" value="F:oxidoreductase activity"/>
    <property type="evidence" value="ECO:0007669"/>
    <property type="project" value="UniProtKB-KW"/>
</dbReference>
<keyword evidence="1" id="KW-0472">Membrane</keyword>
<reference evidence="3 4" key="1">
    <citation type="submission" date="2021-07" db="EMBL/GenBank/DDBJ databases">
        <title>Alteriqipengyuania abyssalis NZ-12B nov, sp.nov isolated from deep sea sponge in pacific ocean.</title>
        <authorList>
            <person name="Tareen S."/>
            <person name="Wink J."/>
        </authorList>
    </citation>
    <scope>NUCLEOTIDE SEQUENCE [LARGE SCALE GENOMIC DNA]</scope>
    <source>
        <strain evidence="3 4">NZ-12B</strain>
    </source>
</reference>
<proteinExistence type="predicted"/>
<keyword evidence="4" id="KW-1185">Reference proteome</keyword>
<sequence>MNHANTSLPARQREVRDYLGPDRVRALQRPIRVLDYGMIIALPALSIAVLAACFLVQSPVALVLLTLAQGTIFQLFGLLNHEFFVHRKVGGQFGHGLSMLFTAPIQLSATRYADAHWAHHENVVTPEDSEAYKSDLDTRLKRYLFLTAIGTRWAASGKMGAGRAPYFALRRPTAKAISRARVEATLSALILVGAVVAAFFAPKAILFGYLLPLLLVLPALNAIRILIEHAEIQPDNPFSIASRFRCGVFEEILFLFDSGEYHLIHHFLPNVPFYRMRAARAALHDFFDNRDVRRTRGWWRLLRSWYLGNRRHGTWWSAQTAPVAKSTIVGGRQG</sequence>
<dbReference type="Pfam" id="PF00487">
    <property type="entry name" value="FA_desaturase"/>
    <property type="match status" value="1"/>
</dbReference>
<name>A0ABS7PJB7_9SPHN</name>
<keyword evidence="1" id="KW-0812">Transmembrane</keyword>
<gene>
    <name evidence="3" type="ORF">KYN89_14900</name>
</gene>
<dbReference type="InterPro" id="IPR005804">
    <property type="entry name" value="FA_desaturase_dom"/>
</dbReference>
<evidence type="ECO:0000259" key="2">
    <source>
        <dbReference type="Pfam" id="PF00487"/>
    </source>
</evidence>